<comment type="function">
    <text evidence="29">Terminal enzyme of the cyclooxygenase (COX)-2-mediated prostaglandin E2 (PGE2) biosynthetic pathway. Catalyzes the glutathione-dependent oxidoreduction of prostaglandin endoperoxide H2 (PGH2) to prostaglandin E2 (PGE2) in response to inflammatory stimuli. Plays a key role in inflammation response, fever and pain. Also catalyzes the oxidoreduction of endocannabinoids into prostaglandin glycerol esters and PGG2 into 15-hydroperoxy-PGE2. In addition, displays low glutathione transferase and glutathione-dependent peroxidase activities, toward 1-chloro-2,4-dinitrobenzene and 5-hydroperoxyicosatetraenoic acid (5-HPETE), respectively.</text>
</comment>
<dbReference type="PANTHER" id="PTHR10689">
    <property type="entry name" value="MICROSOMAL GLUTATHIONE S-TRANSFERASE 1"/>
    <property type="match status" value="1"/>
</dbReference>
<dbReference type="Ensembl" id="ENSEBUT00000014536.1">
    <property type="protein sequence ID" value="ENSEBUP00000013959.1"/>
    <property type="gene ID" value="ENSEBUG00000008806.1"/>
</dbReference>
<evidence type="ECO:0000256" key="26">
    <source>
        <dbReference type="ARBA" id="ARBA00041613"/>
    </source>
</evidence>
<keyword evidence="32" id="KW-1185">Reference proteome</keyword>
<keyword evidence="13 30" id="KW-0812">Transmembrane</keyword>
<keyword evidence="10" id="KW-0444">Lipid biosynthesis</keyword>
<dbReference type="InterPro" id="IPR001129">
    <property type="entry name" value="Membr-assoc_MAPEG"/>
</dbReference>
<evidence type="ECO:0000256" key="3">
    <source>
        <dbReference type="ARBA" id="ARBA00004556"/>
    </source>
</evidence>
<dbReference type="GO" id="GO:0004364">
    <property type="term" value="F:glutathione transferase activity"/>
    <property type="evidence" value="ECO:0007669"/>
    <property type="project" value="UniProtKB-EC"/>
</dbReference>
<evidence type="ECO:0000256" key="13">
    <source>
        <dbReference type="ARBA" id="ARBA00022692"/>
    </source>
</evidence>
<keyword evidence="15 30" id="KW-1133">Transmembrane helix</keyword>
<keyword evidence="9" id="KW-0644">Prostaglandin metabolism</keyword>
<dbReference type="GO" id="GO:0048471">
    <property type="term" value="C:perinuclear region of cytoplasm"/>
    <property type="evidence" value="ECO:0007669"/>
    <property type="project" value="UniProtKB-SubCell"/>
</dbReference>
<evidence type="ECO:0000256" key="7">
    <source>
        <dbReference type="ARBA" id="ARBA00012452"/>
    </source>
</evidence>
<keyword evidence="17" id="KW-0443">Lipid metabolism</keyword>
<evidence type="ECO:0000256" key="4">
    <source>
        <dbReference type="ARBA" id="ARBA00004702"/>
    </source>
</evidence>
<comment type="subcellular location">
    <subcellularLocation>
        <location evidence="3">Cytoplasm</location>
        <location evidence="3">Perinuclear region</location>
    </subcellularLocation>
    <subcellularLocation>
        <location evidence="2">Membrane</location>
        <topology evidence="2">Multi-pass membrane protein</topology>
    </subcellularLocation>
</comment>
<evidence type="ECO:0000256" key="14">
    <source>
        <dbReference type="ARBA" id="ARBA00022832"/>
    </source>
</evidence>
<dbReference type="GeneTree" id="ENSGT00390000011980"/>
<comment type="catalytic activity">
    <reaction evidence="24">
        <text>(5S)-hydroperoxy-(6E,8Z,11Z,14Z)-eicosatetraenoate + 2 glutathione = (5S)-hydroxy-(6E,8Z,11Z,14Z)-eicosatetraenoate + glutathione disulfide + H2O</text>
        <dbReference type="Rhea" id="RHEA:48620"/>
        <dbReference type="ChEBI" id="CHEBI:15377"/>
        <dbReference type="ChEBI" id="CHEBI:57450"/>
        <dbReference type="ChEBI" id="CHEBI:57925"/>
        <dbReference type="ChEBI" id="CHEBI:58297"/>
        <dbReference type="ChEBI" id="CHEBI:90632"/>
    </reaction>
</comment>
<feature type="transmembrane region" description="Helical" evidence="30">
    <location>
        <begin position="80"/>
        <end position="98"/>
    </location>
</feature>
<keyword evidence="11" id="KW-0643">Prostaglandin biosynthesis</keyword>
<dbReference type="FunFam" id="1.20.120.550:FF:000002">
    <property type="entry name" value="Microsomal glutathione S-transferase 1"/>
    <property type="match status" value="1"/>
</dbReference>
<evidence type="ECO:0000256" key="21">
    <source>
        <dbReference type="ARBA" id="ARBA00023931"/>
    </source>
</evidence>
<evidence type="ECO:0000256" key="19">
    <source>
        <dbReference type="ARBA" id="ARBA00023160"/>
    </source>
</evidence>
<evidence type="ECO:0000256" key="16">
    <source>
        <dbReference type="ARBA" id="ARBA00023002"/>
    </source>
</evidence>
<evidence type="ECO:0000256" key="5">
    <source>
        <dbReference type="ARBA" id="ARBA00010459"/>
    </source>
</evidence>
<keyword evidence="18 30" id="KW-0472">Membrane</keyword>
<dbReference type="GO" id="GO:0016491">
    <property type="term" value="F:oxidoreductase activity"/>
    <property type="evidence" value="ECO:0007669"/>
    <property type="project" value="UniProtKB-KW"/>
</dbReference>
<feature type="transmembrane region" description="Helical" evidence="30">
    <location>
        <begin position="17"/>
        <end position="35"/>
    </location>
</feature>
<evidence type="ECO:0000313" key="31">
    <source>
        <dbReference type="Ensembl" id="ENSEBUP00000013959.1"/>
    </source>
</evidence>
<dbReference type="Pfam" id="PF01124">
    <property type="entry name" value="MAPEG"/>
    <property type="match status" value="1"/>
</dbReference>
<evidence type="ECO:0000256" key="9">
    <source>
        <dbReference type="ARBA" id="ARBA00022501"/>
    </source>
</evidence>
<evidence type="ECO:0000256" key="11">
    <source>
        <dbReference type="ARBA" id="ARBA00022585"/>
    </source>
</evidence>
<dbReference type="AlphaFoldDB" id="A0A8C4QDT3"/>
<evidence type="ECO:0000256" key="20">
    <source>
        <dbReference type="ARBA" id="ARBA00023235"/>
    </source>
</evidence>
<organism evidence="31 32">
    <name type="scientific">Eptatretus burgeri</name>
    <name type="common">Inshore hagfish</name>
    <dbReference type="NCBI Taxonomy" id="7764"/>
    <lineage>
        <taxon>Eukaryota</taxon>
        <taxon>Metazoa</taxon>
        <taxon>Chordata</taxon>
        <taxon>Craniata</taxon>
        <taxon>Vertebrata</taxon>
        <taxon>Cyclostomata</taxon>
        <taxon>Myxini</taxon>
        <taxon>Myxiniformes</taxon>
        <taxon>Myxinidae</taxon>
        <taxon>Eptatretinae</taxon>
        <taxon>Eptatretus</taxon>
    </lineage>
</organism>
<evidence type="ECO:0000256" key="18">
    <source>
        <dbReference type="ARBA" id="ARBA00023136"/>
    </source>
</evidence>
<comment type="similarity">
    <text evidence="5">Belongs to the MAPEG family.</text>
</comment>
<comment type="catalytic activity">
    <reaction evidence="22">
        <text>prostaglandin G2 = (15S)-15-hydroperoxy-prostaglandin E2</text>
        <dbReference type="Rhea" id="RHEA:64364"/>
        <dbReference type="ChEBI" id="CHEBI:82629"/>
        <dbReference type="ChEBI" id="CHEBI:152564"/>
    </reaction>
    <physiologicalReaction direction="left-to-right" evidence="22">
        <dbReference type="Rhea" id="RHEA:64365"/>
    </physiologicalReaction>
</comment>
<evidence type="ECO:0000256" key="25">
    <source>
        <dbReference type="ARBA" id="ARBA00039926"/>
    </source>
</evidence>
<evidence type="ECO:0000256" key="8">
    <source>
        <dbReference type="ARBA" id="ARBA00022490"/>
    </source>
</evidence>
<comment type="catalytic activity">
    <reaction evidence="23">
        <text>2-glyceryl-prostaglandin H2 = 2-glyceryl-prostaglandin E2</text>
        <dbReference type="Rhea" id="RHEA:53324"/>
        <dbReference type="ChEBI" id="CHEBI:85166"/>
        <dbReference type="ChEBI" id="CHEBI:137172"/>
    </reaction>
    <physiologicalReaction direction="left-to-right" evidence="23">
        <dbReference type="Rhea" id="RHEA:53325"/>
    </physiologicalReaction>
</comment>
<dbReference type="InterPro" id="IPR023352">
    <property type="entry name" value="MAPEG-like_dom_sf"/>
</dbReference>
<keyword evidence="19" id="KW-0275">Fatty acid biosynthesis</keyword>
<evidence type="ECO:0000256" key="27">
    <source>
        <dbReference type="ARBA" id="ARBA00042011"/>
    </source>
</evidence>
<evidence type="ECO:0000256" key="6">
    <source>
        <dbReference type="ARBA" id="ARBA00012203"/>
    </source>
</evidence>
<dbReference type="EC" id="5.3.99.3" evidence="6"/>
<keyword evidence="16" id="KW-0560">Oxidoreductase</keyword>
<evidence type="ECO:0000256" key="29">
    <source>
        <dbReference type="ARBA" id="ARBA00054772"/>
    </source>
</evidence>
<dbReference type="EC" id="2.5.1.18" evidence="7"/>
<accession>A0A8C4QDT3</accession>
<dbReference type="Gene3D" id="1.20.120.550">
    <property type="entry name" value="Membrane associated eicosanoid/glutathione metabolism-like domain"/>
    <property type="match status" value="1"/>
</dbReference>
<comment type="pathway">
    <text evidence="4">Lipid metabolism; prostaglandin biosynthesis.</text>
</comment>
<proteinExistence type="inferred from homology"/>
<dbReference type="InterPro" id="IPR040162">
    <property type="entry name" value="MGST1-like"/>
</dbReference>
<comment type="catalytic activity">
    <reaction evidence="21">
        <text>prostaglandin H2 = prostaglandin E2</text>
        <dbReference type="Rhea" id="RHEA:12893"/>
        <dbReference type="ChEBI" id="CHEBI:57405"/>
        <dbReference type="ChEBI" id="CHEBI:606564"/>
        <dbReference type="EC" id="5.3.99.3"/>
    </reaction>
    <physiologicalReaction direction="left-to-right" evidence="21">
        <dbReference type="Rhea" id="RHEA:12894"/>
    </physiologicalReaction>
</comment>
<evidence type="ECO:0000256" key="10">
    <source>
        <dbReference type="ARBA" id="ARBA00022516"/>
    </source>
</evidence>
<evidence type="ECO:0000256" key="28">
    <source>
        <dbReference type="ARBA" id="ARBA00042173"/>
    </source>
</evidence>
<dbReference type="GO" id="GO:0042074">
    <property type="term" value="P:cell migration involved in gastrulation"/>
    <property type="evidence" value="ECO:0007669"/>
    <property type="project" value="Ensembl"/>
</dbReference>
<dbReference type="GO" id="GO:0001516">
    <property type="term" value="P:prostaglandin biosynthetic process"/>
    <property type="evidence" value="ECO:0007669"/>
    <property type="project" value="UniProtKB-KW"/>
</dbReference>
<keyword evidence="12" id="KW-0808">Transferase</keyword>
<evidence type="ECO:0000256" key="2">
    <source>
        <dbReference type="ARBA" id="ARBA00004141"/>
    </source>
</evidence>
<evidence type="ECO:0000256" key="17">
    <source>
        <dbReference type="ARBA" id="ARBA00023098"/>
    </source>
</evidence>
<evidence type="ECO:0000313" key="32">
    <source>
        <dbReference type="Proteomes" id="UP000694388"/>
    </source>
</evidence>
<evidence type="ECO:0000256" key="12">
    <source>
        <dbReference type="ARBA" id="ARBA00022679"/>
    </source>
</evidence>
<evidence type="ECO:0000256" key="30">
    <source>
        <dbReference type="SAM" id="Phobius"/>
    </source>
</evidence>
<keyword evidence="8" id="KW-0963">Cytoplasm</keyword>
<name>A0A8C4QDT3_EPTBU</name>
<comment type="cofactor">
    <cofactor evidence="1">
        <name>glutathione</name>
        <dbReference type="ChEBI" id="CHEBI:57925"/>
    </cofactor>
</comment>
<dbReference type="OMA" id="TIAQIPC"/>
<protein>
    <recommendedName>
        <fullName evidence="25">Prostaglandin E synthase</fullName>
        <ecNumber evidence="7">2.5.1.18</ecNumber>
        <ecNumber evidence="6">5.3.99.3</ecNumber>
    </recommendedName>
    <alternativeName>
        <fullName evidence="28">Glutathione peroxidase PTGES</fullName>
    </alternativeName>
    <alternativeName>
        <fullName evidence="27">Glutathione transferase PTGES</fullName>
    </alternativeName>
    <alternativeName>
        <fullName evidence="26">Microsomal prostaglandin E synthase 1</fullName>
    </alternativeName>
</protein>
<reference evidence="31" key="2">
    <citation type="submission" date="2025-09" db="UniProtKB">
        <authorList>
            <consortium name="Ensembl"/>
        </authorList>
    </citation>
    <scope>IDENTIFICATION</scope>
</reference>
<evidence type="ECO:0000256" key="22">
    <source>
        <dbReference type="ARBA" id="ARBA00036040"/>
    </source>
</evidence>
<sequence length="152" mass="17425">MMEGLVNVWDLEQFRCFSFYAILLLLKMIALAVITGQVRLRKKAFANPEDAVHHGGVQYCRSEPLVERCLRAHHNDMENIYPFLFVGALYAMSGPVLWLARMHFITFTAARILHSVAYVLALPAPTRSAAYVLAQAMSLSMILQLLVRYHWW</sequence>
<dbReference type="Proteomes" id="UP000694388">
    <property type="component" value="Unplaced"/>
</dbReference>
<dbReference type="GO" id="GO:0016020">
    <property type="term" value="C:membrane"/>
    <property type="evidence" value="ECO:0007669"/>
    <property type="project" value="UniProtKB-SubCell"/>
</dbReference>
<evidence type="ECO:0000256" key="15">
    <source>
        <dbReference type="ARBA" id="ARBA00022989"/>
    </source>
</evidence>
<evidence type="ECO:0000256" key="24">
    <source>
        <dbReference type="ARBA" id="ARBA00036848"/>
    </source>
</evidence>
<evidence type="ECO:0000256" key="1">
    <source>
        <dbReference type="ARBA" id="ARBA00001955"/>
    </source>
</evidence>
<dbReference type="SUPFAM" id="SSF161084">
    <property type="entry name" value="MAPEG domain-like"/>
    <property type="match status" value="1"/>
</dbReference>
<keyword evidence="20" id="KW-0413">Isomerase</keyword>
<evidence type="ECO:0000256" key="23">
    <source>
        <dbReference type="ARBA" id="ARBA00036805"/>
    </source>
</evidence>
<dbReference type="GO" id="GO:0050220">
    <property type="term" value="F:prostaglandin-E synthase activity"/>
    <property type="evidence" value="ECO:0007669"/>
    <property type="project" value="UniProtKB-EC"/>
</dbReference>
<reference evidence="31" key="1">
    <citation type="submission" date="2025-08" db="UniProtKB">
        <authorList>
            <consortium name="Ensembl"/>
        </authorList>
    </citation>
    <scope>IDENTIFICATION</scope>
</reference>
<keyword evidence="14" id="KW-0276">Fatty acid metabolism</keyword>
<dbReference type="PANTHER" id="PTHR10689:SF9">
    <property type="entry name" value="PROSTAGLANDIN E SYNTHASE"/>
    <property type="match status" value="1"/>
</dbReference>